<dbReference type="CDD" id="cd03146">
    <property type="entry name" value="GAT1_Peptidase_E"/>
    <property type="match status" value="1"/>
</dbReference>
<evidence type="ECO:0000256" key="4">
    <source>
        <dbReference type="ARBA" id="ARBA00022825"/>
    </source>
</evidence>
<dbReference type="GO" id="GO:0006508">
    <property type="term" value="P:proteolysis"/>
    <property type="evidence" value="ECO:0007669"/>
    <property type="project" value="UniProtKB-KW"/>
</dbReference>
<comment type="similarity">
    <text evidence="1">Belongs to the peptidase S51 family.</text>
</comment>
<dbReference type="EC" id="3.4.13.21" evidence="5"/>
<protein>
    <submittedName>
        <fullName evidence="5">Dipeptidase PepE</fullName>
        <ecNumber evidence="5">3.4.13.21</ecNumber>
    </submittedName>
</protein>
<evidence type="ECO:0000256" key="1">
    <source>
        <dbReference type="ARBA" id="ARBA00006534"/>
    </source>
</evidence>
<dbReference type="Pfam" id="PF03575">
    <property type="entry name" value="Peptidase_S51"/>
    <property type="match status" value="1"/>
</dbReference>
<sequence length="241" mass="26163">MRLLLLSNAKTEGMAYLEYAIPHFQSFFAGKIERALFIPFANAAGDYLGFEAKAAVALAQAGIKLESITRFADPVQAVREAQAVIVGGGSTWKLLRDVRALGLLDAIRERVADGMPYAGWSAGANLACPTIMTTNDMPICDPKGFDALDFIPFQINPHYLHGNPPGFKGETREERIGEFGKLNPDTWVAGIREGTGFVIEDGAIRMVGELDCRVFKAGTEPCEVPARGDFSFLMSSQRPCA</sequence>
<dbReference type="RefSeq" id="WP_124734420.1">
    <property type="nucleotide sequence ID" value="NZ_WSSB01000005.1"/>
</dbReference>
<gene>
    <name evidence="5" type="primary">pepE</name>
    <name evidence="5" type="ORF">GQF02_07180</name>
</gene>
<dbReference type="EMBL" id="WSSB01000005">
    <property type="protein sequence ID" value="MXR36749.1"/>
    <property type="molecule type" value="Genomic_DNA"/>
</dbReference>
<dbReference type="PANTHER" id="PTHR20842:SF0">
    <property type="entry name" value="ALPHA-ASPARTYL DIPEPTIDASE"/>
    <property type="match status" value="1"/>
</dbReference>
<dbReference type="PANTHER" id="PTHR20842">
    <property type="entry name" value="PROTEASE S51 ALPHA-ASPARTYL DIPEPTIDASE"/>
    <property type="match status" value="1"/>
</dbReference>
<dbReference type="Proteomes" id="UP000467214">
    <property type="component" value="Unassembled WGS sequence"/>
</dbReference>
<keyword evidence="3 5" id="KW-0378">Hydrolase</keyword>
<dbReference type="GO" id="GO:0016805">
    <property type="term" value="F:dipeptidase activity"/>
    <property type="evidence" value="ECO:0007669"/>
    <property type="project" value="UniProtKB-KW"/>
</dbReference>
<dbReference type="Gene3D" id="3.40.50.880">
    <property type="match status" value="1"/>
</dbReference>
<dbReference type="SUPFAM" id="SSF52317">
    <property type="entry name" value="Class I glutamine amidotransferase-like"/>
    <property type="match status" value="1"/>
</dbReference>
<dbReference type="NCBIfam" id="NF003642">
    <property type="entry name" value="PRK05282.1"/>
    <property type="match status" value="1"/>
</dbReference>
<evidence type="ECO:0000313" key="5">
    <source>
        <dbReference type="EMBL" id="MXR36749.1"/>
    </source>
</evidence>
<comment type="caution">
    <text evidence="5">The sequence shown here is derived from an EMBL/GenBank/DDBJ whole genome shotgun (WGS) entry which is preliminary data.</text>
</comment>
<organism evidence="5 6">
    <name type="scientific">Craterilacuibacter sinensis</name>
    <dbReference type="NCBI Taxonomy" id="2686017"/>
    <lineage>
        <taxon>Bacteria</taxon>
        <taxon>Pseudomonadati</taxon>
        <taxon>Pseudomonadota</taxon>
        <taxon>Betaproteobacteria</taxon>
        <taxon>Neisseriales</taxon>
        <taxon>Neisseriaceae</taxon>
        <taxon>Craterilacuibacter</taxon>
    </lineage>
</organism>
<dbReference type="InterPro" id="IPR005320">
    <property type="entry name" value="Peptidase_S51"/>
</dbReference>
<keyword evidence="6" id="KW-1185">Reference proteome</keyword>
<keyword evidence="2" id="KW-0645">Protease</keyword>
<keyword evidence="5" id="KW-0224">Dipeptidase</keyword>
<evidence type="ECO:0000256" key="3">
    <source>
        <dbReference type="ARBA" id="ARBA00022801"/>
    </source>
</evidence>
<dbReference type="AlphaFoldDB" id="A0A845BKL2"/>
<evidence type="ECO:0000313" key="6">
    <source>
        <dbReference type="Proteomes" id="UP000467214"/>
    </source>
</evidence>
<keyword evidence="4" id="KW-0720">Serine protease</keyword>
<evidence type="ECO:0000256" key="2">
    <source>
        <dbReference type="ARBA" id="ARBA00022670"/>
    </source>
</evidence>
<reference evidence="5 6" key="1">
    <citation type="submission" date="2019-12" db="EMBL/GenBank/DDBJ databases">
        <title>Neisseriaceae gen. nov. sp. Genome sequencing and assembly.</title>
        <authorList>
            <person name="Liu Z."/>
            <person name="Li A."/>
        </authorList>
    </citation>
    <scope>NUCLEOTIDE SEQUENCE [LARGE SCALE GENOMIC DNA]</scope>
    <source>
        <strain evidence="5 6">B2N2-7</strain>
    </source>
</reference>
<accession>A0A845BKL2</accession>
<dbReference type="InterPro" id="IPR029062">
    <property type="entry name" value="Class_I_gatase-like"/>
</dbReference>
<dbReference type="GO" id="GO:0008236">
    <property type="term" value="F:serine-type peptidase activity"/>
    <property type="evidence" value="ECO:0007669"/>
    <property type="project" value="UniProtKB-KW"/>
</dbReference>
<name>A0A845BKL2_9NEIS</name>
<proteinExistence type="inferred from homology"/>